<organism evidence="2 3">
    <name type="scientific">Flavobacterium azooxidireducens</name>
    <dbReference type="NCBI Taxonomy" id="1871076"/>
    <lineage>
        <taxon>Bacteria</taxon>
        <taxon>Pseudomonadati</taxon>
        <taxon>Bacteroidota</taxon>
        <taxon>Flavobacteriia</taxon>
        <taxon>Flavobacteriales</taxon>
        <taxon>Flavobacteriaceae</taxon>
        <taxon>Flavobacterium</taxon>
    </lineage>
</organism>
<evidence type="ECO:0000256" key="1">
    <source>
        <dbReference type="SAM" id="Phobius"/>
    </source>
</evidence>
<feature type="transmembrane region" description="Helical" evidence="1">
    <location>
        <begin position="97"/>
        <end position="114"/>
    </location>
</feature>
<dbReference type="EMBL" id="CP096205">
    <property type="protein sequence ID" value="UPQ80527.1"/>
    <property type="molecule type" value="Genomic_DNA"/>
</dbReference>
<accession>A0ABY4KMR4</accession>
<protein>
    <submittedName>
        <fullName evidence="2">Glucosyltransferase domain-containing protein</fullName>
    </submittedName>
</protein>
<sequence>MLNSLNTKEESLIKLFLFSFFIAIITYGFALTNFTLTIDNEIPIFPDYGLDLGRWGQNLIRYHLFKGHLQYFSLLLSLFLFCVAATRLTNLLKFQGLSAYIFCALFISFPQIAYQVVFGMMADIAALGVLLSVLSVELFLKSHDEKSITKKSFQLLSVALILMFTLSLYQAFIFVPAVIYAILFFQNTFKESFRLRDELKNIMLFVGVLVSSLIFYYISVKIICPPIEGSGYLSSFVSGESDNHFLNFCSIWLKNLVGSFYYGGKTFFLVSLSSLFLIVRFVLDKKHTFLRIISLFSILLIPFLMSSIITNGYHPPRLYLTSSLVFAFIIIFTINYFKINKLLSTKIILVIAVFTNVYFVTNLFYSANKIYKQDKNIAEKIDAVIQSKYPDFFTTEKVIYFYGYFPYEYHEKFRLKNSEIFGGSIFVWDNGNNYRIVNFFKGADVADYKMIDSKEKFDQFKDSINTMPIWPNHESIKMFNDVVVVKLGNQKGLPLYFE</sequence>
<feature type="transmembrane region" description="Helical" evidence="1">
    <location>
        <begin position="68"/>
        <end position="85"/>
    </location>
</feature>
<evidence type="ECO:0000313" key="2">
    <source>
        <dbReference type="EMBL" id="UPQ80527.1"/>
    </source>
</evidence>
<feature type="transmembrane region" description="Helical" evidence="1">
    <location>
        <begin position="318"/>
        <end position="337"/>
    </location>
</feature>
<name>A0ABY4KMR4_9FLAO</name>
<gene>
    <name evidence="2" type="ORF">M0M57_06720</name>
</gene>
<reference evidence="2" key="1">
    <citation type="submission" date="2022-04" db="EMBL/GenBank/DDBJ databases">
        <title>Consumption of N2O by Flavobacterium azooxidireducens sp. nov. isolated from Decomposing Leaf Litter of Phragmites australis (Cav.).</title>
        <authorList>
            <person name="Behrendt U."/>
            <person name="Spanner T."/>
            <person name="Augustin J."/>
            <person name="Horn M.A."/>
            <person name="Kolb S."/>
            <person name="Ulrich A."/>
        </authorList>
    </citation>
    <scope>NUCLEOTIDE SEQUENCE</scope>
    <source>
        <strain evidence="2">IGB 4-14</strain>
    </source>
</reference>
<feature type="transmembrane region" description="Helical" evidence="1">
    <location>
        <begin position="289"/>
        <end position="306"/>
    </location>
</feature>
<feature type="transmembrane region" description="Helical" evidence="1">
    <location>
        <begin position="12"/>
        <end position="30"/>
    </location>
</feature>
<evidence type="ECO:0000313" key="3">
    <source>
        <dbReference type="Proteomes" id="UP000830583"/>
    </source>
</evidence>
<proteinExistence type="predicted"/>
<keyword evidence="3" id="KW-1185">Reference proteome</keyword>
<dbReference type="Proteomes" id="UP000830583">
    <property type="component" value="Chromosome"/>
</dbReference>
<dbReference type="RefSeq" id="WP_248436421.1">
    <property type="nucleotide sequence ID" value="NZ_CP096205.1"/>
</dbReference>
<dbReference type="InterPro" id="IPR025686">
    <property type="entry name" value="Glucos_trans_II"/>
</dbReference>
<dbReference type="Pfam" id="PF14264">
    <property type="entry name" value="Glucos_trans_II"/>
    <property type="match status" value="1"/>
</dbReference>
<feature type="transmembrane region" description="Helical" evidence="1">
    <location>
        <begin position="120"/>
        <end position="140"/>
    </location>
</feature>
<keyword evidence="1" id="KW-0812">Transmembrane</keyword>
<feature type="transmembrane region" description="Helical" evidence="1">
    <location>
        <begin position="152"/>
        <end position="182"/>
    </location>
</feature>
<feature type="transmembrane region" description="Helical" evidence="1">
    <location>
        <begin position="260"/>
        <end position="283"/>
    </location>
</feature>
<keyword evidence="1" id="KW-1133">Transmembrane helix</keyword>
<feature type="transmembrane region" description="Helical" evidence="1">
    <location>
        <begin position="202"/>
        <end position="220"/>
    </location>
</feature>
<keyword evidence="1" id="KW-0472">Membrane</keyword>
<feature type="transmembrane region" description="Helical" evidence="1">
    <location>
        <begin position="343"/>
        <end position="365"/>
    </location>
</feature>